<dbReference type="InterPro" id="IPR012338">
    <property type="entry name" value="Beta-lactam/transpept-like"/>
</dbReference>
<dbReference type="EMBL" id="FUXM01000010">
    <property type="protein sequence ID" value="SJZ86922.1"/>
    <property type="molecule type" value="Genomic_DNA"/>
</dbReference>
<reference evidence="20" key="1">
    <citation type="submission" date="2017-02" db="EMBL/GenBank/DDBJ databases">
        <authorList>
            <person name="Varghese N."/>
            <person name="Submissions S."/>
        </authorList>
    </citation>
    <scope>NUCLEOTIDE SEQUENCE [LARGE SCALE GENOMIC DNA]</scope>
    <source>
        <strain evidence="20">DSM 16521</strain>
    </source>
</reference>
<evidence type="ECO:0000256" key="5">
    <source>
        <dbReference type="ARBA" id="ARBA00022645"/>
    </source>
</evidence>
<evidence type="ECO:0000256" key="15">
    <source>
        <dbReference type="RuleBase" id="RU004016"/>
    </source>
</evidence>
<keyword evidence="9" id="KW-0133">Cell shape</keyword>
<evidence type="ECO:0000256" key="14">
    <source>
        <dbReference type="PIRSR" id="PIRSR618044-2"/>
    </source>
</evidence>
<dbReference type="Gene3D" id="3.40.710.10">
    <property type="entry name" value="DD-peptidase/beta-lactamase superfamily"/>
    <property type="match status" value="1"/>
</dbReference>
<evidence type="ECO:0000256" key="11">
    <source>
        <dbReference type="ARBA" id="ARBA00023316"/>
    </source>
</evidence>
<keyword evidence="7 16" id="KW-0732">Signal</keyword>
<dbReference type="InterPro" id="IPR018044">
    <property type="entry name" value="Peptidase_S11"/>
</dbReference>
<dbReference type="InterPro" id="IPR001967">
    <property type="entry name" value="Peptidase_S11_N"/>
</dbReference>
<dbReference type="Pfam" id="PF00768">
    <property type="entry name" value="Peptidase_S11"/>
    <property type="match status" value="1"/>
</dbReference>
<comment type="pathway">
    <text evidence="2">Cell wall biogenesis; peptidoglycan biosynthesis.</text>
</comment>
<dbReference type="PANTHER" id="PTHR21581:SF6">
    <property type="entry name" value="TRAFFICKING PROTEIN PARTICLE COMPLEX SUBUNIT 12"/>
    <property type="match status" value="1"/>
</dbReference>
<dbReference type="Pfam" id="PF07943">
    <property type="entry name" value="PBP5_C"/>
    <property type="match status" value="1"/>
</dbReference>
<evidence type="ECO:0000256" key="6">
    <source>
        <dbReference type="ARBA" id="ARBA00022670"/>
    </source>
</evidence>
<dbReference type="UniPathway" id="UPA00219"/>
<keyword evidence="6" id="KW-0645">Protease</keyword>
<evidence type="ECO:0000256" key="13">
    <source>
        <dbReference type="PIRSR" id="PIRSR618044-1"/>
    </source>
</evidence>
<protein>
    <recommendedName>
        <fullName evidence="4">serine-type D-Ala-D-Ala carboxypeptidase</fullName>
        <ecNumber evidence="4">3.4.16.4</ecNumber>
    </recommendedName>
</protein>
<dbReference type="GO" id="GO:0006508">
    <property type="term" value="P:proteolysis"/>
    <property type="evidence" value="ECO:0007669"/>
    <property type="project" value="UniProtKB-KW"/>
</dbReference>
<organism evidence="19 20">
    <name type="scientific">Carboxydocella sporoproducens DSM 16521</name>
    <dbReference type="NCBI Taxonomy" id="1121270"/>
    <lineage>
        <taxon>Bacteria</taxon>
        <taxon>Bacillati</taxon>
        <taxon>Bacillota</taxon>
        <taxon>Clostridia</taxon>
        <taxon>Eubacteriales</taxon>
        <taxon>Clostridiales Family XVI. Incertae Sedis</taxon>
        <taxon>Carboxydocella</taxon>
    </lineage>
</organism>
<dbReference type="AlphaFoldDB" id="A0A1T4P654"/>
<evidence type="ECO:0000256" key="1">
    <source>
        <dbReference type="ARBA" id="ARBA00003217"/>
    </source>
</evidence>
<evidence type="ECO:0000259" key="17">
    <source>
        <dbReference type="Pfam" id="PF00768"/>
    </source>
</evidence>
<evidence type="ECO:0000256" key="3">
    <source>
        <dbReference type="ARBA" id="ARBA00007164"/>
    </source>
</evidence>
<feature type="active site" description="Proton acceptor" evidence="13">
    <location>
        <position position="60"/>
    </location>
</feature>
<feature type="signal peptide" evidence="16">
    <location>
        <begin position="1"/>
        <end position="22"/>
    </location>
</feature>
<dbReference type="RefSeq" id="WP_159071880.1">
    <property type="nucleotide sequence ID" value="NZ_FUXM01000010.1"/>
</dbReference>
<evidence type="ECO:0000313" key="20">
    <source>
        <dbReference type="Proteomes" id="UP000189933"/>
    </source>
</evidence>
<evidence type="ECO:0000256" key="2">
    <source>
        <dbReference type="ARBA" id="ARBA00004752"/>
    </source>
</evidence>
<dbReference type="Proteomes" id="UP000189933">
    <property type="component" value="Unassembled WGS sequence"/>
</dbReference>
<dbReference type="InterPro" id="IPR037167">
    <property type="entry name" value="Peptidase_S11_C_sf"/>
</dbReference>
<evidence type="ECO:0000259" key="18">
    <source>
        <dbReference type="Pfam" id="PF07943"/>
    </source>
</evidence>
<comment type="similarity">
    <text evidence="3 15">Belongs to the peptidase S11 family.</text>
</comment>
<keyword evidence="11" id="KW-0961">Cell wall biogenesis/degradation</keyword>
<dbReference type="EC" id="3.4.16.4" evidence="4"/>
<accession>A0A1T4P654</accession>
<keyword evidence="8" id="KW-0378">Hydrolase</keyword>
<evidence type="ECO:0000256" key="16">
    <source>
        <dbReference type="SAM" id="SignalP"/>
    </source>
</evidence>
<feature type="domain" description="Peptidase S11 D-Ala-D-Ala carboxypeptidase A C-terminal" evidence="18">
    <location>
        <begin position="293"/>
        <end position="357"/>
    </location>
</feature>
<comment type="catalytic activity">
    <reaction evidence="12">
        <text>Preferential cleavage: (Ac)2-L-Lys-D-Ala-|-D-Ala. Also transpeptidation of peptidyl-alanyl moieties that are N-acyl substituents of D-alanine.</text>
        <dbReference type="EC" id="3.4.16.4"/>
    </reaction>
</comment>
<keyword evidence="5 19" id="KW-0121">Carboxypeptidase</keyword>
<name>A0A1T4P654_9FIRM</name>
<gene>
    <name evidence="19" type="ORF">SAMN02745885_01153</name>
</gene>
<keyword evidence="10" id="KW-0573">Peptidoglycan synthesis</keyword>
<feature type="domain" description="Peptidase S11 D-alanyl-D-alanine carboxypeptidase A N-terminal" evidence="17">
    <location>
        <begin position="22"/>
        <end position="251"/>
    </location>
</feature>
<evidence type="ECO:0000256" key="8">
    <source>
        <dbReference type="ARBA" id="ARBA00022801"/>
    </source>
</evidence>
<dbReference type="Gene3D" id="2.60.410.10">
    <property type="entry name" value="D-Ala-D-Ala carboxypeptidase, C-terminal domain"/>
    <property type="match status" value="1"/>
</dbReference>
<dbReference type="PRINTS" id="PR00725">
    <property type="entry name" value="DADACBPTASE1"/>
</dbReference>
<dbReference type="OrthoDB" id="9791132at2"/>
<dbReference type="GO" id="GO:0009252">
    <property type="term" value="P:peptidoglycan biosynthetic process"/>
    <property type="evidence" value="ECO:0007669"/>
    <property type="project" value="UniProtKB-UniPathway"/>
</dbReference>
<evidence type="ECO:0000256" key="4">
    <source>
        <dbReference type="ARBA" id="ARBA00012448"/>
    </source>
</evidence>
<dbReference type="GO" id="GO:0008360">
    <property type="term" value="P:regulation of cell shape"/>
    <property type="evidence" value="ECO:0007669"/>
    <property type="project" value="UniProtKB-KW"/>
</dbReference>
<dbReference type="SUPFAM" id="SSF56601">
    <property type="entry name" value="beta-lactamase/transpeptidase-like"/>
    <property type="match status" value="1"/>
</dbReference>
<evidence type="ECO:0000256" key="7">
    <source>
        <dbReference type="ARBA" id="ARBA00022729"/>
    </source>
</evidence>
<keyword evidence="20" id="KW-1185">Reference proteome</keyword>
<evidence type="ECO:0000313" key="19">
    <source>
        <dbReference type="EMBL" id="SJZ86922.1"/>
    </source>
</evidence>
<dbReference type="PANTHER" id="PTHR21581">
    <property type="entry name" value="D-ALANYL-D-ALANINE CARBOXYPEPTIDASE"/>
    <property type="match status" value="1"/>
</dbReference>
<evidence type="ECO:0000256" key="12">
    <source>
        <dbReference type="ARBA" id="ARBA00034000"/>
    </source>
</evidence>
<evidence type="ECO:0000256" key="9">
    <source>
        <dbReference type="ARBA" id="ARBA00022960"/>
    </source>
</evidence>
<dbReference type="SUPFAM" id="SSF69189">
    <property type="entry name" value="Penicillin-binding protein associated domain"/>
    <property type="match status" value="1"/>
</dbReference>
<dbReference type="InterPro" id="IPR012907">
    <property type="entry name" value="Peptidase_S11_C"/>
</dbReference>
<dbReference type="GO" id="GO:0009002">
    <property type="term" value="F:serine-type D-Ala-D-Ala carboxypeptidase activity"/>
    <property type="evidence" value="ECO:0007669"/>
    <property type="project" value="UniProtKB-EC"/>
</dbReference>
<dbReference type="InterPro" id="IPR015956">
    <property type="entry name" value="Peniciliin-bd_prot_C_sf"/>
</dbReference>
<feature type="binding site" evidence="14">
    <location>
        <position position="222"/>
    </location>
    <ligand>
        <name>substrate</name>
    </ligand>
</feature>
<proteinExistence type="inferred from homology"/>
<feature type="active site" evidence="13">
    <location>
        <position position="113"/>
    </location>
</feature>
<comment type="function">
    <text evidence="1">Removes C-terminal D-alanyl residues from sugar-peptide cell wall precursors.</text>
</comment>
<dbReference type="GO" id="GO:0071555">
    <property type="term" value="P:cell wall organization"/>
    <property type="evidence" value="ECO:0007669"/>
    <property type="project" value="UniProtKB-KW"/>
</dbReference>
<feature type="active site" description="Acyl-ester intermediate" evidence="13">
    <location>
        <position position="57"/>
    </location>
</feature>
<evidence type="ECO:0000256" key="10">
    <source>
        <dbReference type="ARBA" id="ARBA00022984"/>
    </source>
</evidence>
<feature type="chain" id="PRO_5013046568" description="serine-type D-Ala-D-Ala carboxypeptidase" evidence="16">
    <location>
        <begin position="23"/>
        <end position="366"/>
    </location>
</feature>
<sequence>MIRKVMFSLCLILFLAVESAHAAQSLQLKAAQAVLYDMDTGLIIWEKKMNKQAHPASLTKIATVLTGLRFGDHKKVVIVSQKAGNLNTGSIIGLKSEDEIKFEDLLKAAMIVSANDATIAIAEATAGDLELFLQLMNGTAYGFGLASTSFTNTHGLSVANHRISPYDLAVWSAMAMRNPEFKALAGMKEAEIMIKRKGEEKKLTLRNTNRLLFSDQGIYGIKTGTTSLAGKCLAGAWDAHGHHFIGIVLNSSERWGDMLKLKRFTEERCTKEIIVDFDQDWQRVRLGGNRPLEFDVISKKRIEVVLPASEKNQIIKRVYINPNIKLPVKAQQPVGKAEFWFGNQFIGRIELYPDRDIITNFWHRKQ</sequence>